<feature type="compositionally biased region" description="Polar residues" evidence="3">
    <location>
        <begin position="632"/>
        <end position="644"/>
    </location>
</feature>
<feature type="region of interest" description="Disordered" evidence="3">
    <location>
        <begin position="367"/>
        <end position="386"/>
    </location>
</feature>
<dbReference type="Pfam" id="PF10211">
    <property type="entry name" value="Ax_dynein_light"/>
    <property type="match status" value="1"/>
</dbReference>
<organism evidence="4 5">
    <name type="scientific">Stentor coeruleus</name>
    <dbReference type="NCBI Taxonomy" id="5963"/>
    <lineage>
        <taxon>Eukaryota</taxon>
        <taxon>Sar</taxon>
        <taxon>Alveolata</taxon>
        <taxon>Ciliophora</taxon>
        <taxon>Postciliodesmatophora</taxon>
        <taxon>Heterotrichea</taxon>
        <taxon>Heterotrichida</taxon>
        <taxon>Stentoridae</taxon>
        <taxon>Stentor</taxon>
    </lineage>
</organism>
<reference evidence="4 5" key="1">
    <citation type="submission" date="2016-11" db="EMBL/GenBank/DDBJ databases">
        <title>The macronuclear genome of Stentor coeruleus: a giant cell with tiny introns.</title>
        <authorList>
            <person name="Slabodnick M."/>
            <person name="Ruby J.G."/>
            <person name="Reiff S.B."/>
            <person name="Swart E.C."/>
            <person name="Gosai S."/>
            <person name="Prabakaran S."/>
            <person name="Witkowska E."/>
            <person name="Larue G.E."/>
            <person name="Fisher S."/>
            <person name="Freeman R.M."/>
            <person name="Gunawardena J."/>
            <person name="Chu W."/>
            <person name="Stover N.A."/>
            <person name="Gregory B.D."/>
            <person name="Nowacki M."/>
            <person name="Derisi J."/>
            <person name="Roy S.W."/>
            <person name="Marshall W.F."/>
            <person name="Sood P."/>
        </authorList>
    </citation>
    <scope>NUCLEOTIDE SEQUENCE [LARGE SCALE GENOMIC DNA]</scope>
    <source>
        <strain evidence="4">WM001</strain>
    </source>
</reference>
<protein>
    <recommendedName>
        <fullName evidence="6">EF-hand domain-containing protein</fullName>
    </recommendedName>
</protein>
<name>A0A1R2AU43_9CILI</name>
<evidence type="ECO:0000256" key="2">
    <source>
        <dbReference type="SAM" id="Coils"/>
    </source>
</evidence>
<dbReference type="AlphaFoldDB" id="A0A1R2AU43"/>
<dbReference type="Proteomes" id="UP000187209">
    <property type="component" value="Unassembled WGS sequence"/>
</dbReference>
<keyword evidence="1 2" id="KW-0175">Coiled coil</keyword>
<dbReference type="InterPro" id="IPR019347">
    <property type="entry name" value="Axonemal_dynein_light_chain"/>
</dbReference>
<gene>
    <name evidence="4" type="ORF">SteCoe_34619</name>
</gene>
<feature type="coiled-coil region" evidence="2">
    <location>
        <begin position="270"/>
        <end position="308"/>
    </location>
</feature>
<feature type="compositionally biased region" description="Polar residues" evidence="3">
    <location>
        <begin position="504"/>
        <end position="513"/>
    </location>
</feature>
<feature type="compositionally biased region" description="Polar residues" evidence="3">
    <location>
        <begin position="593"/>
        <end position="605"/>
    </location>
</feature>
<sequence length="1230" mass="141220">MKKTESAQLSKNLIFDSKFEYYKGIGEKAAIYTFKKSTISHKKLLSSLNQVAKPPLIPTKDEPKKSEIDINSLLSPISRDVSHLRDKFIFPSSTKASDLPSDIKTVKKLLETSDQLGNPLNKGLPVTLSCRKEMCMDSVYNKGSLELPSIEKLYLGPPTGRQECSNLKKWFDFMKENYCSDSKDNDDDNIRVLYTMCSRELIRQVSVQCVERGELLQEVIDYFIHSYDKIQEKIDLIARNTSKVKKIIKEDFQKKESNLWDKIFSLELGNKDLLQKMLEKNDRLAKIAEELRSKNEFIEELRERYSNEDMNSLKAFRTIHKTGINTSKSYHRESVFRPSVSINSKPELQKIDIECQTDLEIAIPKKKKKIDKKDEEEKGVDHADDDKSSFCADEEVQTECLLEVITLDYIEIGSNQNVLKIPDFEEIKNMQVNDENEDEEVEEEESGEYGDCIEISENSKEDIAEFIDKIEEIPRIPLINEEALENIEKNSDRAQKEEEKNVENYESTSNKSPETTKKPKIQLKNQKYSTGKRPEGSATPKETSAKQIKKTLRPPATPTAKIQPTQEITGSSNKPQAKVKTSIKLNLPEQKAIVNSENTRRSSQMTEKDNSVTKNVSNDLKPPSRLMPAAPSRSQVSSPGNVNVSQSFTGKASELDSLILQKQEKLEFIENKIKEKSTQLELMIKAEESKVKAIKTLSKTPKLKIESQGNCWHEENNLSQNFLQVEDQPLKNEILELTFSYPRRLSLLIEMENYEEDLLNKTFSKSLTSDLLTPKYNKKHSFKGEINFIKNSIASNSKSPPADSPRELEKSFSGESALESAISERSDDDEKRKNIQDGRRRAMKKATLNKLTEFMEFNFAQRNINREVKRNPAKKLLTKLLTQKIDWIKKKAKMSRKMINKYMSGIYLSYHTKGDFSDPLLDFTYDEFSQRYGIKNVADRKFIEFVASLIVCGELKRCQMFLRFINAGSIINMTDFSQESMEFYLNCLNFMINSKIGIATYDETQDIILMPLARALECVKDKLSSIDRSLINKTVSVIEKKSIVDPRKINGMGVIENEFVLEKLTEIFEDFKYNSMQGVSLIVNALKHNEDKEHVLKYEALIIFKTFCATKVDEIEGLYGEKESIHITDFCKFCMEKLYLNIQDILAACPDDKKVQEKLKDSIGESISNLFDELEVIKNSSKQISLGPYDFWEDKLRNLLLGVDSRDLYESSLALYVYTGEIHRLKTLVV</sequence>
<evidence type="ECO:0000256" key="3">
    <source>
        <dbReference type="SAM" id="MobiDB-lite"/>
    </source>
</evidence>
<evidence type="ECO:0000313" key="5">
    <source>
        <dbReference type="Proteomes" id="UP000187209"/>
    </source>
</evidence>
<evidence type="ECO:0000256" key="1">
    <source>
        <dbReference type="ARBA" id="ARBA00023054"/>
    </source>
</evidence>
<dbReference type="PANTHER" id="PTHR34894:SF5">
    <property type="entry name" value="EF-HAND DOMAIN-CONTAINING PROTEIN"/>
    <property type="match status" value="1"/>
</dbReference>
<feature type="region of interest" description="Disordered" evidence="3">
    <location>
        <begin position="793"/>
        <end position="842"/>
    </location>
</feature>
<keyword evidence="5" id="KW-1185">Reference proteome</keyword>
<comment type="caution">
    <text evidence="4">The sequence shown here is derived from an EMBL/GenBank/DDBJ whole genome shotgun (WGS) entry which is preliminary data.</text>
</comment>
<dbReference type="EMBL" id="MPUH01001395">
    <property type="protein sequence ID" value="OMJ68044.1"/>
    <property type="molecule type" value="Genomic_DNA"/>
</dbReference>
<dbReference type="GO" id="GO:0005737">
    <property type="term" value="C:cytoplasm"/>
    <property type="evidence" value="ECO:0007669"/>
    <property type="project" value="UniProtKB-ARBA"/>
</dbReference>
<evidence type="ECO:0008006" key="6">
    <source>
        <dbReference type="Google" id="ProtNLM"/>
    </source>
</evidence>
<feature type="region of interest" description="Disordered" evidence="3">
    <location>
        <begin position="592"/>
        <end position="644"/>
    </location>
</feature>
<feature type="compositionally biased region" description="Basic and acidic residues" evidence="3">
    <location>
        <begin position="490"/>
        <end position="503"/>
    </location>
</feature>
<accession>A0A1R2AU43</accession>
<feature type="compositionally biased region" description="Polar residues" evidence="3">
    <location>
        <begin position="560"/>
        <end position="575"/>
    </location>
</feature>
<feature type="coiled-coil region" evidence="2">
    <location>
        <begin position="652"/>
        <end position="686"/>
    </location>
</feature>
<dbReference type="OrthoDB" id="299828at2759"/>
<feature type="region of interest" description="Disordered" evidence="3">
    <location>
        <begin position="490"/>
        <end position="579"/>
    </location>
</feature>
<proteinExistence type="predicted"/>
<feature type="compositionally biased region" description="Basic and acidic residues" evidence="3">
    <location>
        <begin position="822"/>
        <end position="840"/>
    </location>
</feature>
<evidence type="ECO:0000313" key="4">
    <source>
        <dbReference type="EMBL" id="OMJ68044.1"/>
    </source>
</evidence>
<feature type="compositionally biased region" description="Basic and acidic residues" evidence="3">
    <location>
        <begin position="371"/>
        <end position="386"/>
    </location>
</feature>
<dbReference type="PANTHER" id="PTHR34894">
    <property type="entry name" value="SAM-DEPENDENT METHYLTRANSFERASE RSMI, CONSERVED SITE"/>
    <property type="match status" value="1"/>
</dbReference>